<sequence length="124" mass="14432">MALALGAGTALTWRSFRNCSCGAEGMTFTSPLFLVLFWVQIHDMLIDFQWQNNLRIFLGTFVYYDPKSIIQGIKGFMRTSVCLDVRIHLKNHKKIHSTPDRWVYACFMYESLSLFCFFVWKVGS</sequence>
<feature type="transmembrane region" description="Helical" evidence="1">
    <location>
        <begin position="27"/>
        <end position="46"/>
    </location>
</feature>
<organism evidence="2 3">
    <name type="scientific">Gossypium darwinii</name>
    <name type="common">Darwin's cotton</name>
    <name type="synonym">Gossypium barbadense var. darwinii</name>
    <dbReference type="NCBI Taxonomy" id="34276"/>
    <lineage>
        <taxon>Eukaryota</taxon>
        <taxon>Viridiplantae</taxon>
        <taxon>Streptophyta</taxon>
        <taxon>Embryophyta</taxon>
        <taxon>Tracheophyta</taxon>
        <taxon>Spermatophyta</taxon>
        <taxon>Magnoliopsida</taxon>
        <taxon>eudicotyledons</taxon>
        <taxon>Gunneridae</taxon>
        <taxon>Pentapetalae</taxon>
        <taxon>rosids</taxon>
        <taxon>malvids</taxon>
        <taxon>Malvales</taxon>
        <taxon>Malvaceae</taxon>
        <taxon>Malvoideae</taxon>
        <taxon>Gossypium</taxon>
    </lineage>
</organism>
<gene>
    <name evidence="2" type="ORF">ES288_A08G173800v1</name>
</gene>
<keyword evidence="1" id="KW-0812">Transmembrane</keyword>
<reference evidence="2 3" key="1">
    <citation type="submission" date="2019-06" db="EMBL/GenBank/DDBJ databases">
        <title>WGS assembly of Gossypium darwinii.</title>
        <authorList>
            <person name="Chen Z.J."/>
            <person name="Sreedasyam A."/>
            <person name="Ando A."/>
            <person name="Song Q."/>
            <person name="De L."/>
            <person name="Hulse-Kemp A."/>
            <person name="Ding M."/>
            <person name="Ye W."/>
            <person name="Kirkbride R."/>
            <person name="Jenkins J."/>
            <person name="Plott C."/>
            <person name="Lovell J."/>
            <person name="Lin Y.-M."/>
            <person name="Vaughn R."/>
            <person name="Liu B."/>
            <person name="Li W."/>
            <person name="Simpson S."/>
            <person name="Scheffler B."/>
            <person name="Saski C."/>
            <person name="Grover C."/>
            <person name="Hu G."/>
            <person name="Conover J."/>
            <person name="Carlson J."/>
            <person name="Shu S."/>
            <person name="Boston L."/>
            <person name="Williams M."/>
            <person name="Peterson D."/>
            <person name="Mcgee K."/>
            <person name="Jones D."/>
            <person name="Wendel J."/>
            <person name="Stelly D."/>
            <person name="Grimwood J."/>
            <person name="Schmutz J."/>
        </authorList>
    </citation>
    <scope>NUCLEOTIDE SEQUENCE [LARGE SCALE GENOMIC DNA]</scope>
    <source>
        <strain evidence="2">1808015.09</strain>
    </source>
</reference>
<keyword evidence="1" id="KW-1133">Transmembrane helix</keyword>
<keyword evidence="1" id="KW-0472">Membrane</keyword>
<name>A0A5D2FKM8_GOSDA</name>
<dbReference type="EMBL" id="CM017695">
    <property type="protein sequence ID" value="TYH06687.1"/>
    <property type="molecule type" value="Genomic_DNA"/>
</dbReference>
<evidence type="ECO:0000313" key="2">
    <source>
        <dbReference type="EMBL" id="TYH06687.1"/>
    </source>
</evidence>
<feature type="transmembrane region" description="Helical" evidence="1">
    <location>
        <begin position="102"/>
        <end position="120"/>
    </location>
</feature>
<dbReference type="AlphaFoldDB" id="A0A5D2FKM8"/>
<dbReference type="Proteomes" id="UP000323506">
    <property type="component" value="Chromosome A08"/>
</dbReference>
<protein>
    <submittedName>
        <fullName evidence="2">Uncharacterized protein</fullName>
    </submittedName>
</protein>
<proteinExistence type="predicted"/>
<accession>A0A5D2FKM8</accession>
<evidence type="ECO:0000256" key="1">
    <source>
        <dbReference type="SAM" id="Phobius"/>
    </source>
</evidence>
<keyword evidence="3" id="KW-1185">Reference proteome</keyword>
<evidence type="ECO:0000313" key="3">
    <source>
        <dbReference type="Proteomes" id="UP000323506"/>
    </source>
</evidence>